<protein>
    <submittedName>
        <fullName evidence="2">Uncharacterized protein</fullName>
    </submittedName>
</protein>
<sequence length="213" mass="23766">MYLLTWARNKTASTPEDVTTTVDESLDKPSDFTKTVANPNVGDKPINDISNSTDAEKSTSTREAQPNIPEVLDPLPGPISHDTNTTLALQPERKRIPCPPNCYHIRAVRLQRTIKDIRAREADMRAIQEVWRTPGARVDLVTEEEFDEYERDIAKLEEIVEAGEKEQAEVLMAFEKEAREMGLEFKGSIAAWLRVVDTTCLSRNAGGEAGALV</sequence>
<dbReference type="Proteomes" id="UP001271007">
    <property type="component" value="Unassembled WGS sequence"/>
</dbReference>
<feature type="region of interest" description="Disordered" evidence="1">
    <location>
        <begin position="1"/>
        <end position="82"/>
    </location>
</feature>
<reference evidence="2" key="1">
    <citation type="submission" date="2023-04" db="EMBL/GenBank/DDBJ databases">
        <title>Black Yeasts Isolated from many extreme environments.</title>
        <authorList>
            <person name="Coleine C."/>
            <person name="Stajich J.E."/>
            <person name="Selbmann L."/>
        </authorList>
    </citation>
    <scope>NUCLEOTIDE SEQUENCE</scope>
    <source>
        <strain evidence="2">CCFEE 5312</strain>
    </source>
</reference>
<gene>
    <name evidence="2" type="ORF">LTR09_001784</name>
</gene>
<accession>A0AAJ0LW13</accession>
<evidence type="ECO:0000313" key="3">
    <source>
        <dbReference type="Proteomes" id="UP001271007"/>
    </source>
</evidence>
<name>A0AAJ0LW13_9PEZI</name>
<keyword evidence="3" id="KW-1185">Reference proteome</keyword>
<evidence type="ECO:0000313" key="2">
    <source>
        <dbReference type="EMBL" id="KAK3057600.1"/>
    </source>
</evidence>
<organism evidence="2 3">
    <name type="scientific">Extremus antarcticus</name>
    <dbReference type="NCBI Taxonomy" id="702011"/>
    <lineage>
        <taxon>Eukaryota</taxon>
        <taxon>Fungi</taxon>
        <taxon>Dikarya</taxon>
        <taxon>Ascomycota</taxon>
        <taxon>Pezizomycotina</taxon>
        <taxon>Dothideomycetes</taxon>
        <taxon>Dothideomycetidae</taxon>
        <taxon>Mycosphaerellales</taxon>
        <taxon>Extremaceae</taxon>
        <taxon>Extremus</taxon>
    </lineage>
</organism>
<proteinExistence type="predicted"/>
<dbReference type="AlphaFoldDB" id="A0AAJ0LW13"/>
<evidence type="ECO:0000256" key="1">
    <source>
        <dbReference type="SAM" id="MobiDB-lite"/>
    </source>
</evidence>
<comment type="caution">
    <text evidence="2">The sequence shown here is derived from an EMBL/GenBank/DDBJ whole genome shotgun (WGS) entry which is preliminary data.</text>
</comment>
<dbReference type="EMBL" id="JAWDJX010000003">
    <property type="protein sequence ID" value="KAK3057600.1"/>
    <property type="molecule type" value="Genomic_DNA"/>
</dbReference>
<feature type="compositionally biased region" description="Polar residues" evidence="1">
    <location>
        <begin position="8"/>
        <end position="23"/>
    </location>
</feature>